<evidence type="ECO:0000313" key="4">
    <source>
        <dbReference type="EMBL" id="RXR08582.1"/>
    </source>
</evidence>
<keyword evidence="2" id="KW-0812">Transmembrane</keyword>
<keyword evidence="2" id="KW-0472">Membrane</keyword>
<protein>
    <submittedName>
        <fullName evidence="4">M23 family metallopeptidase</fullName>
    </submittedName>
</protein>
<evidence type="ECO:0000256" key="2">
    <source>
        <dbReference type="SAM" id="Phobius"/>
    </source>
</evidence>
<dbReference type="Gene3D" id="2.70.70.10">
    <property type="entry name" value="Glucose Permease (Domain IIA)"/>
    <property type="match status" value="1"/>
</dbReference>
<keyword evidence="5" id="KW-1185">Reference proteome</keyword>
<dbReference type="InterPro" id="IPR011055">
    <property type="entry name" value="Dup_hybrid_motif"/>
</dbReference>
<feature type="compositionally biased region" description="Basic and acidic residues" evidence="1">
    <location>
        <begin position="1"/>
        <end position="26"/>
    </location>
</feature>
<reference evidence="4 5" key="1">
    <citation type="submission" date="2019-01" db="EMBL/GenBank/DDBJ databases">
        <title>Pseudoxanthomonas composti sp. nov., isolated from compost.</title>
        <authorList>
            <person name="Yang G."/>
        </authorList>
    </citation>
    <scope>NUCLEOTIDE SEQUENCE [LARGE SCALE GENOMIC DNA]</scope>
    <source>
        <strain evidence="4 5">GSS15</strain>
    </source>
</reference>
<dbReference type="GO" id="GO:0004222">
    <property type="term" value="F:metalloendopeptidase activity"/>
    <property type="evidence" value="ECO:0007669"/>
    <property type="project" value="TreeGrafter"/>
</dbReference>
<keyword evidence="2" id="KW-1133">Transmembrane helix</keyword>
<feature type="region of interest" description="Disordered" evidence="1">
    <location>
        <begin position="1"/>
        <end position="30"/>
    </location>
</feature>
<dbReference type="SUPFAM" id="SSF51261">
    <property type="entry name" value="Duplicated hybrid motif"/>
    <property type="match status" value="1"/>
</dbReference>
<evidence type="ECO:0000313" key="5">
    <source>
        <dbReference type="Proteomes" id="UP000289784"/>
    </source>
</evidence>
<comment type="caution">
    <text evidence="4">The sequence shown here is derived from an EMBL/GenBank/DDBJ whole genome shotgun (WGS) entry which is preliminary data.</text>
</comment>
<gene>
    <name evidence="4" type="ORF">EPA99_01820</name>
</gene>
<dbReference type="AlphaFoldDB" id="A0A4Q1K077"/>
<proteinExistence type="predicted"/>
<dbReference type="PANTHER" id="PTHR21666:SF268">
    <property type="entry name" value="PEPTIDASE M23 DOMAIN-CONTAINING PROTEIN"/>
    <property type="match status" value="1"/>
</dbReference>
<dbReference type="Pfam" id="PF01551">
    <property type="entry name" value="Peptidase_M23"/>
    <property type="match status" value="1"/>
</dbReference>
<sequence length="239" mass="25861">MREDGKPRCDAFLRKPDAPGRAREPRCPGSSGFHPADVPILCGGRGLNTPSPEPRSRPTTALRLRRWLLRLCILVALGLVATWAWHQPFLATPRAVWSLYRQPPPTSLVVPVQGVRARQIADTFGAQRGASRRHAGVDIFGKRGTPVLSATAGVVASIREGGLGGRQVWILGPAGERHYYAHLQDWRPGLEEGQIVPAGTVLGFVGDSGNAKGTPPHLHYGIYGKDGAYDPLPLLRATR</sequence>
<dbReference type="Proteomes" id="UP000289784">
    <property type="component" value="Unassembled WGS sequence"/>
</dbReference>
<accession>A0A4Q1K077</accession>
<feature type="transmembrane region" description="Helical" evidence="2">
    <location>
        <begin position="67"/>
        <end position="85"/>
    </location>
</feature>
<dbReference type="OrthoDB" id="9800107at2"/>
<feature type="domain" description="M23ase beta-sheet core" evidence="3">
    <location>
        <begin position="133"/>
        <end position="231"/>
    </location>
</feature>
<dbReference type="EMBL" id="SAWZ01000001">
    <property type="protein sequence ID" value="RXR08582.1"/>
    <property type="molecule type" value="Genomic_DNA"/>
</dbReference>
<dbReference type="InterPro" id="IPR016047">
    <property type="entry name" value="M23ase_b-sheet_dom"/>
</dbReference>
<name>A0A4Q1K077_9GAMM</name>
<dbReference type="PANTHER" id="PTHR21666">
    <property type="entry name" value="PEPTIDASE-RELATED"/>
    <property type="match status" value="1"/>
</dbReference>
<dbReference type="InterPro" id="IPR050570">
    <property type="entry name" value="Cell_wall_metabolism_enzyme"/>
</dbReference>
<evidence type="ECO:0000259" key="3">
    <source>
        <dbReference type="Pfam" id="PF01551"/>
    </source>
</evidence>
<evidence type="ECO:0000256" key="1">
    <source>
        <dbReference type="SAM" id="MobiDB-lite"/>
    </source>
</evidence>
<organism evidence="4 5">
    <name type="scientific">Pseudoxanthomonas composti</name>
    <dbReference type="NCBI Taxonomy" id="2137479"/>
    <lineage>
        <taxon>Bacteria</taxon>
        <taxon>Pseudomonadati</taxon>
        <taxon>Pseudomonadota</taxon>
        <taxon>Gammaproteobacteria</taxon>
        <taxon>Lysobacterales</taxon>
        <taxon>Lysobacteraceae</taxon>
        <taxon>Pseudoxanthomonas</taxon>
    </lineage>
</organism>
<dbReference type="CDD" id="cd12797">
    <property type="entry name" value="M23_peptidase"/>
    <property type="match status" value="1"/>
</dbReference>